<evidence type="ECO:0000313" key="2">
    <source>
        <dbReference type="EMBL" id="SIS72347.1"/>
    </source>
</evidence>
<dbReference type="Proteomes" id="UP000186684">
    <property type="component" value="Unassembled WGS sequence"/>
</dbReference>
<protein>
    <submittedName>
        <fullName evidence="2">Uncharacterized protein</fullName>
    </submittedName>
</protein>
<proteinExistence type="predicted"/>
<sequence length="206" mass="22405">MTPAQISQHETRHIFGAAIALIALDESEYDSAKVLFSIDGKGGEVAVLTSKSKLSHEVAHLSSAAPVSKAGDFVAIHRAFMSMGEDSIKSLGDLSDKDVQLHESWLGPNTTPVLIAFGALVLEQKLGISRFRKLSKRLRDSSNQGLVPEDGWPLEDIVQKAMAVSAYKKAKAELQQILSPTPPELSERDRERLPAKALADRAHNRS</sequence>
<feature type="compositionally biased region" description="Basic and acidic residues" evidence="1">
    <location>
        <begin position="185"/>
        <end position="206"/>
    </location>
</feature>
<dbReference type="RefSeq" id="WP_143526098.1">
    <property type="nucleotide sequence ID" value="NZ_FTOQ01000002.1"/>
</dbReference>
<keyword evidence="3" id="KW-1185">Reference proteome</keyword>
<dbReference type="EMBL" id="FTOQ01000002">
    <property type="protein sequence ID" value="SIS72347.1"/>
    <property type="molecule type" value="Genomic_DNA"/>
</dbReference>
<gene>
    <name evidence="2" type="ORF">SAMN05421759_102643</name>
</gene>
<evidence type="ECO:0000313" key="3">
    <source>
        <dbReference type="Proteomes" id="UP000186684"/>
    </source>
</evidence>
<dbReference type="OrthoDB" id="5508973at2"/>
<dbReference type="STRING" id="633194.SAMN05421759_102643"/>
<name>A0A1N7LEV4_9RHOB</name>
<feature type="region of interest" description="Disordered" evidence="1">
    <location>
        <begin position="175"/>
        <end position="206"/>
    </location>
</feature>
<accession>A0A1N7LEV4</accession>
<organism evidence="2 3">
    <name type="scientific">Roseivivax lentus</name>
    <dbReference type="NCBI Taxonomy" id="633194"/>
    <lineage>
        <taxon>Bacteria</taxon>
        <taxon>Pseudomonadati</taxon>
        <taxon>Pseudomonadota</taxon>
        <taxon>Alphaproteobacteria</taxon>
        <taxon>Rhodobacterales</taxon>
        <taxon>Roseobacteraceae</taxon>
        <taxon>Roseivivax</taxon>
    </lineage>
</organism>
<evidence type="ECO:0000256" key="1">
    <source>
        <dbReference type="SAM" id="MobiDB-lite"/>
    </source>
</evidence>
<reference evidence="3" key="1">
    <citation type="submission" date="2017-01" db="EMBL/GenBank/DDBJ databases">
        <authorList>
            <person name="Varghese N."/>
            <person name="Submissions S."/>
        </authorList>
    </citation>
    <scope>NUCLEOTIDE SEQUENCE [LARGE SCALE GENOMIC DNA]</scope>
    <source>
        <strain evidence="3">DSM 29430</strain>
    </source>
</reference>
<dbReference type="AlphaFoldDB" id="A0A1N7LEV4"/>